<dbReference type="SUPFAM" id="SSF53383">
    <property type="entry name" value="PLP-dependent transferases"/>
    <property type="match status" value="1"/>
</dbReference>
<evidence type="ECO:0000256" key="4">
    <source>
        <dbReference type="RuleBase" id="RU004508"/>
    </source>
</evidence>
<dbReference type="OrthoDB" id="9768668at2"/>
<keyword evidence="6" id="KW-1185">Reference proteome</keyword>
<organism evidence="5 6">
    <name type="scientific">Varunaivibrio sulfuroxidans</name>
    <dbReference type="NCBI Taxonomy" id="1773489"/>
    <lineage>
        <taxon>Bacteria</taxon>
        <taxon>Pseudomonadati</taxon>
        <taxon>Pseudomonadota</taxon>
        <taxon>Alphaproteobacteria</taxon>
        <taxon>Rhodospirillales</taxon>
        <taxon>Magnetovibrionaceae</taxon>
        <taxon>Varunaivibrio</taxon>
    </lineage>
</organism>
<evidence type="ECO:0000256" key="1">
    <source>
        <dbReference type="ARBA" id="ARBA00037999"/>
    </source>
</evidence>
<dbReference type="RefSeq" id="WP_132938738.1">
    <property type="nucleotide sequence ID" value="NZ_CP119676.1"/>
</dbReference>
<proteinExistence type="inferred from homology"/>
<protein>
    <submittedName>
        <fullName evidence="5">dTDP-4-amino-4,6-dideoxygalactose transaminase</fullName>
    </submittedName>
</protein>
<dbReference type="GO" id="GO:0008483">
    <property type="term" value="F:transaminase activity"/>
    <property type="evidence" value="ECO:0007669"/>
    <property type="project" value="TreeGrafter"/>
</dbReference>
<reference evidence="5 6" key="1">
    <citation type="submission" date="2019-03" db="EMBL/GenBank/DDBJ databases">
        <title>Genomic Encyclopedia of Type Strains, Phase IV (KMG-IV): sequencing the most valuable type-strain genomes for metagenomic binning, comparative biology and taxonomic classification.</title>
        <authorList>
            <person name="Goeker M."/>
        </authorList>
    </citation>
    <scope>NUCLEOTIDE SEQUENCE [LARGE SCALE GENOMIC DNA]</scope>
    <source>
        <strain evidence="5 6">DSM 101688</strain>
    </source>
</reference>
<sequence>MTELALLGGKPLREKLFPAYRPIGEEERAAVDAVMRGGVLSRFLGAWHDDFYGGDQVRAFEARWAEAFAVKHAVSVNSATGGLYAAVGATAVGPGDEVIVSPYTMIASATAALIFNAVPVFADIDPHTFTLDPASIEARITPRTRAIVVVHIFGQAADMDPIMALAKTHKLKVIEDCAQAPFATYKGRPVGALGDIGVFSLNYHKHIHTGEGGVVTTNDDDLAERVRLIRNHGEAVVGGMGRADLVNMVGFNFRLGELEAAIGQCQLDKGPGLIAQRRDNVAYLEGRLKGIPGLTPCAERPGDRHVYYVHPLLYDADVMGVSRETFVAAVKAELPASEMREKDGPLIGQGYVRPLYLEPIFRERIAYGGGGCPFTCPHYDGVADYREGLCPVCEDAHARTLITHELMRPGMTRRDLDDVADAFHKVADARDQLRAHDAAAG</sequence>
<dbReference type="CDD" id="cd00616">
    <property type="entry name" value="AHBA_syn"/>
    <property type="match status" value="1"/>
</dbReference>
<dbReference type="PANTHER" id="PTHR30244:SF34">
    <property type="entry name" value="DTDP-4-AMINO-4,6-DIDEOXYGALACTOSE TRANSAMINASE"/>
    <property type="match status" value="1"/>
</dbReference>
<dbReference type="GO" id="GO:0000271">
    <property type="term" value="P:polysaccharide biosynthetic process"/>
    <property type="evidence" value="ECO:0007669"/>
    <property type="project" value="TreeGrafter"/>
</dbReference>
<dbReference type="Proteomes" id="UP000295304">
    <property type="component" value="Unassembled WGS sequence"/>
</dbReference>
<dbReference type="Gene3D" id="3.90.1150.10">
    <property type="entry name" value="Aspartate Aminotransferase, domain 1"/>
    <property type="match status" value="1"/>
</dbReference>
<dbReference type="InterPro" id="IPR000653">
    <property type="entry name" value="DegT/StrS_aminotransferase"/>
</dbReference>
<comment type="caution">
    <text evidence="5">The sequence shown here is derived from an EMBL/GenBank/DDBJ whole genome shotgun (WGS) entry which is preliminary data.</text>
</comment>
<dbReference type="PANTHER" id="PTHR30244">
    <property type="entry name" value="TRANSAMINASE"/>
    <property type="match status" value="1"/>
</dbReference>
<evidence type="ECO:0000313" key="5">
    <source>
        <dbReference type="EMBL" id="TCS62997.1"/>
    </source>
</evidence>
<evidence type="ECO:0000313" key="6">
    <source>
        <dbReference type="Proteomes" id="UP000295304"/>
    </source>
</evidence>
<dbReference type="Pfam" id="PF01041">
    <property type="entry name" value="DegT_DnrJ_EryC1"/>
    <property type="match status" value="1"/>
</dbReference>
<dbReference type="EMBL" id="SLZW01000004">
    <property type="protein sequence ID" value="TCS62997.1"/>
    <property type="molecule type" value="Genomic_DNA"/>
</dbReference>
<dbReference type="GO" id="GO:0030170">
    <property type="term" value="F:pyridoxal phosphate binding"/>
    <property type="evidence" value="ECO:0007669"/>
    <property type="project" value="TreeGrafter"/>
</dbReference>
<dbReference type="InterPro" id="IPR015424">
    <property type="entry name" value="PyrdxlP-dep_Trfase"/>
</dbReference>
<dbReference type="InterPro" id="IPR015421">
    <property type="entry name" value="PyrdxlP-dep_Trfase_major"/>
</dbReference>
<dbReference type="AlphaFoldDB" id="A0A4R3JBJ2"/>
<evidence type="ECO:0000256" key="2">
    <source>
        <dbReference type="PIRSR" id="PIRSR000390-1"/>
    </source>
</evidence>
<dbReference type="InterPro" id="IPR015422">
    <property type="entry name" value="PyrdxlP-dep_Trfase_small"/>
</dbReference>
<dbReference type="Gene3D" id="3.40.640.10">
    <property type="entry name" value="Type I PLP-dependent aspartate aminotransferase-like (Major domain)"/>
    <property type="match status" value="1"/>
</dbReference>
<accession>A0A4R3JBJ2</accession>
<evidence type="ECO:0000256" key="3">
    <source>
        <dbReference type="PIRSR" id="PIRSR000390-2"/>
    </source>
</evidence>
<keyword evidence="3 4" id="KW-0663">Pyridoxal phosphate</keyword>
<gene>
    <name evidence="5" type="ORF">EDD55_10488</name>
</gene>
<comment type="similarity">
    <text evidence="1 4">Belongs to the DegT/DnrJ/EryC1 family.</text>
</comment>
<feature type="modified residue" description="N6-(pyridoxal phosphate)lysine" evidence="3">
    <location>
        <position position="205"/>
    </location>
</feature>
<name>A0A4R3JBJ2_9PROT</name>
<feature type="active site" description="Proton acceptor" evidence="2">
    <location>
        <position position="205"/>
    </location>
</feature>